<sequence length="124" mass="14250">MQLFKSFKLPISSATIYCDSKSALALAANPIHHERTKHVEIDCHFIREWIQSGVIHTLYVPSRFQLADILTKPLGKDTFHFLLSKMSVQNLYSPLEGGYWSSQIKVNKEDTCTRQHTEEINRSS</sequence>
<proteinExistence type="predicted"/>
<evidence type="ECO:0000313" key="2">
    <source>
        <dbReference type="Proteomes" id="UP001152523"/>
    </source>
</evidence>
<reference evidence="1" key="1">
    <citation type="submission" date="2022-07" db="EMBL/GenBank/DDBJ databases">
        <authorList>
            <person name="Macas J."/>
            <person name="Novak P."/>
            <person name="Neumann P."/>
        </authorList>
    </citation>
    <scope>NUCLEOTIDE SEQUENCE</scope>
</reference>
<evidence type="ECO:0000313" key="1">
    <source>
        <dbReference type="EMBL" id="CAH9147953.1"/>
    </source>
</evidence>
<dbReference type="AlphaFoldDB" id="A0AAV0GJW7"/>
<dbReference type="Proteomes" id="UP001152523">
    <property type="component" value="Unassembled WGS sequence"/>
</dbReference>
<comment type="caution">
    <text evidence="1">The sequence shown here is derived from an EMBL/GenBank/DDBJ whole genome shotgun (WGS) entry which is preliminary data.</text>
</comment>
<dbReference type="CDD" id="cd09272">
    <property type="entry name" value="RNase_HI_RT_Ty1"/>
    <property type="match status" value="1"/>
</dbReference>
<dbReference type="EMBL" id="CAMAPF010001141">
    <property type="protein sequence ID" value="CAH9147953.1"/>
    <property type="molecule type" value="Genomic_DNA"/>
</dbReference>
<accession>A0AAV0GJW7</accession>
<keyword evidence="2" id="KW-1185">Reference proteome</keyword>
<name>A0AAV0GJW7_9ASTE</name>
<gene>
    <name evidence="1" type="ORF">CEPIT_LOCUS44128</name>
</gene>
<evidence type="ECO:0008006" key="3">
    <source>
        <dbReference type="Google" id="ProtNLM"/>
    </source>
</evidence>
<protein>
    <recommendedName>
        <fullName evidence="3">Copia protein</fullName>
    </recommendedName>
</protein>
<organism evidence="1 2">
    <name type="scientific">Cuscuta epithymum</name>
    <dbReference type="NCBI Taxonomy" id="186058"/>
    <lineage>
        <taxon>Eukaryota</taxon>
        <taxon>Viridiplantae</taxon>
        <taxon>Streptophyta</taxon>
        <taxon>Embryophyta</taxon>
        <taxon>Tracheophyta</taxon>
        <taxon>Spermatophyta</taxon>
        <taxon>Magnoliopsida</taxon>
        <taxon>eudicotyledons</taxon>
        <taxon>Gunneridae</taxon>
        <taxon>Pentapetalae</taxon>
        <taxon>asterids</taxon>
        <taxon>lamiids</taxon>
        <taxon>Solanales</taxon>
        <taxon>Convolvulaceae</taxon>
        <taxon>Cuscuteae</taxon>
        <taxon>Cuscuta</taxon>
        <taxon>Cuscuta subgen. Cuscuta</taxon>
    </lineage>
</organism>